<dbReference type="OrthoDB" id="9807053at2"/>
<proteinExistence type="predicted"/>
<sequence length="206" mass="22365">MMEFLGVTLFFLLGAMAPGADFAVMMKNSMLYSRKSAWLTALGIGASLMVHTTYSLLGLAVVISKSILAFTIIKYLGAAYLCWLGIRSLLEKGGGPEPCSVTREVRDLPMREAFRQGFLCNLLNPKAPLFYIALFSVILTPDTPGGIRLLYGAESVIVVTGWFLFLGTVVTNPRVKAGLSRVQGLLTKALGGMMLYFGIRLALADR</sequence>
<dbReference type="Proteomes" id="UP000269883">
    <property type="component" value="Chromosome"/>
</dbReference>
<dbReference type="KEGG" id="dfl:DFE_2499"/>
<keyword evidence="3 6" id="KW-0812">Transmembrane</keyword>
<keyword evidence="5 6" id="KW-0472">Membrane</keyword>
<dbReference type="PANTHER" id="PTHR30086">
    <property type="entry name" value="ARGININE EXPORTER PROTEIN ARGO"/>
    <property type="match status" value="1"/>
</dbReference>
<dbReference type="Pfam" id="PF01810">
    <property type="entry name" value="LysE"/>
    <property type="match status" value="1"/>
</dbReference>
<dbReference type="PIRSF" id="PIRSF006324">
    <property type="entry name" value="LeuE"/>
    <property type="match status" value="1"/>
</dbReference>
<gene>
    <name evidence="7" type="ORF">DFE_2499</name>
</gene>
<evidence type="ECO:0000256" key="6">
    <source>
        <dbReference type="SAM" id="Phobius"/>
    </source>
</evidence>
<protein>
    <submittedName>
        <fullName evidence="7">LysE family transporter</fullName>
    </submittedName>
</protein>
<feature type="transmembrane region" description="Helical" evidence="6">
    <location>
        <begin position="38"/>
        <end position="60"/>
    </location>
</feature>
<evidence type="ECO:0000256" key="5">
    <source>
        <dbReference type="ARBA" id="ARBA00023136"/>
    </source>
</evidence>
<dbReference type="InterPro" id="IPR001123">
    <property type="entry name" value="LeuE-type"/>
</dbReference>
<name>A0A2Z6B182_9BACT</name>
<dbReference type="RefSeq" id="WP_126380012.1">
    <property type="nucleotide sequence ID" value="NZ_AP017378.1"/>
</dbReference>
<evidence type="ECO:0000256" key="4">
    <source>
        <dbReference type="ARBA" id="ARBA00022989"/>
    </source>
</evidence>
<dbReference type="GO" id="GO:0005886">
    <property type="term" value="C:plasma membrane"/>
    <property type="evidence" value="ECO:0007669"/>
    <property type="project" value="UniProtKB-SubCell"/>
</dbReference>
<reference evidence="7 8" key="1">
    <citation type="journal article" date="2018" name="Sci. Adv.">
        <title>Multi-heme cytochromes provide a pathway for survival in energy-limited environments.</title>
        <authorList>
            <person name="Deng X."/>
            <person name="Dohmae N."/>
            <person name="Nealson K.H."/>
            <person name="Hashimoto K."/>
            <person name="Okamoto A."/>
        </authorList>
    </citation>
    <scope>NUCLEOTIDE SEQUENCE [LARGE SCALE GENOMIC DNA]</scope>
    <source>
        <strain evidence="7 8">IS5</strain>
    </source>
</reference>
<keyword evidence="4 6" id="KW-1133">Transmembrane helix</keyword>
<dbReference type="AlphaFoldDB" id="A0A2Z6B182"/>
<feature type="transmembrane region" description="Helical" evidence="6">
    <location>
        <begin position="182"/>
        <end position="203"/>
    </location>
</feature>
<evidence type="ECO:0000256" key="2">
    <source>
        <dbReference type="ARBA" id="ARBA00022475"/>
    </source>
</evidence>
<evidence type="ECO:0000313" key="7">
    <source>
        <dbReference type="EMBL" id="BBD09225.1"/>
    </source>
</evidence>
<keyword evidence="2" id="KW-1003">Cell membrane</keyword>
<keyword evidence="8" id="KW-1185">Reference proteome</keyword>
<dbReference type="PANTHER" id="PTHR30086:SF21">
    <property type="entry name" value="TRANSPORT PROTEIN"/>
    <property type="match status" value="1"/>
</dbReference>
<dbReference type="EMBL" id="AP017378">
    <property type="protein sequence ID" value="BBD09225.1"/>
    <property type="molecule type" value="Genomic_DNA"/>
</dbReference>
<comment type="subcellular location">
    <subcellularLocation>
        <location evidence="1">Cell membrane</location>
        <topology evidence="1">Multi-pass membrane protein</topology>
    </subcellularLocation>
</comment>
<evidence type="ECO:0000313" key="8">
    <source>
        <dbReference type="Proteomes" id="UP000269883"/>
    </source>
</evidence>
<feature type="transmembrane region" description="Helical" evidence="6">
    <location>
        <begin position="149"/>
        <end position="170"/>
    </location>
</feature>
<evidence type="ECO:0000256" key="1">
    <source>
        <dbReference type="ARBA" id="ARBA00004651"/>
    </source>
</evidence>
<feature type="transmembrane region" description="Helical" evidence="6">
    <location>
        <begin position="67"/>
        <end position="86"/>
    </location>
</feature>
<dbReference type="GO" id="GO:0015171">
    <property type="term" value="F:amino acid transmembrane transporter activity"/>
    <property type="evidence" value="ECO:0007669"/>
    <property type="project" value="TreeGrafter"/>
</dbReference>
<organism evidence="7 8">
    <name type="scientific">Desulfovibrio ferrophilus</name>
    <dbReference type="NCBI Taxonomy" id="241368"/>
    <lineage>
        <taxon>Bacteria</taxon>
        <taxon>Pseudomonadati</taxon>
        <taxon>Thermodesulfobacteriota</taxon>
        <taxon>Desulfovibrionia</taxon>
        <taxon>Desulfovibrionales</taxon>
        <taxon>Desulfovibrionaceae</taxon>
        <taxon>Desulfovibrio</taxon>
    </lineage>
</organism>
<accession>A0A2Z6B182</accession>
<evidence type="ECO:0000256" key="3">
    <source>
        <dbReference type="ARBA" id="ARBA00022692"/>
    </source>
</evidence>